<evidence type="ECO:0000259" key="2">
    <source>
        <dbReference type="Pfam" id="PF13840"/>
    </source>
</evidence>
<keyword evidence="1" id="KW-0472">Membrane</keyword>
<evidence type="ECO:0000313" key="3">
    <source>
        <dbReference type="EMBL" id="OJG10103.1"/>
    </source>
</evidence>
<dbReference type="Proteomes" id="UP000182149">
    <property type="component" value="Unassembled WGS sequence"/>
</dbReference>
<dbReference type="STRING" id="328396.RU93_GL000353"/>
<feature type="domain" description="CASTOR ACT" evidence="2">
    <location>
        <begin position="53"/>
        <end position="114"/>
    </location>
</feature>
<dbReference type="CDD" id="cd04868">
    <property type="entry name" value="ACT_AK-like"/>
    <property type="match status" value="1"/>
</dbReference>
<evidence type="ECO:0000313" key="4">
    <source>
        <dbReference type="Proteomes" id="UP000182149"/>
    </source>
</evidence>
<reference evidence="3 4" key="1">
    <citation type="submission" date="2014-12" db="EMBL/GenBank/DDBJ databases">
        <title>Draft genome sequences of 29 type strains of Enterococci.</title>
        <authorList>
            <person name="Zhong Z."/>
            <person name="Sun Z."/>
            <person name="Liu W."/>
            <person name="Zhang W."/>
            <person name="Zhang H."/>
        </authorList>
    </citation>
    <scope>NUCLEOTIDE SEQUENCE [LARGE SCALE GENOMIC DNA]</scope>
    <source>
        <strain evidence="3 4">DSM 17690</strain>
    </source>
</reference>
<dbReference type="AlphaFoldDB" id="A0A1L8QRG0"/>
<evidence type="ECO:0000256" key="1">
    <source>
        <dbReference type="SAM" id="Phobius"/>
    </source>
</evidence>
<sequence>MELKKLDMPLSVIQVENLSDIDLSVTPLFLGKTEDELSVVLPTRNVPSITVSREDDWQGFKIEGVLDFSLVGILAKIASLLAAATISIFAISTYNTDYILVKRHDFDAAADILKQNGYHVA</sequence>
<comment type="caution">
    <text evidence="3">The sequence shown here is derived from an EMBL/GenBank/DDBJ whole genome shotgun (WGS) entry which is preliminary data.</text>
</comment>
<dbReference type="InterPro" id="IPR045865">
    <property type="entry name" value="ACT-like_dom_sf"/>
</dbReference>
<dbReference type="Pfam" id="PF13840">
    <property type="entry name" value="ACT_7"/>
    <property type="match status" value="1"/>
</dbReference>
<protein>
    <recommendedName>
        <fullName evidence="2">CASTOR ACT domain-containing protein</fullName>
    </recommendedName>
</protein>
<organism evidence="3 4">
    <name type="scientific">Enterococcus aquimarinus</name>
    <dbReference type="NCBI Taxonomy" id="328396"/>
    <lineage>
        <taxon>Bacteria</taxon>
        <taxon>Bacillati</taxon>
        <taxon>Bacillota</taxon>
        <taxon>Bacilli</taxon>
        <taxon>Lactobacillales</taxon>
        <taxon>Enterococcaceae</taxon>
        <taxon>Enterococcus</taxon>
    </lineage>
</organism>
<dbReference type="EMBL" id="JXKD01000010">
    <property type="protein sequence ID" value="OJG10103.1"/>
    <property type="molecule type" value="Genomic_DNA"/>
</dbReference>
<dbReference type="RefSeq" id="WP_071875067.1">
    <property type="nucleotide sequence ID" value="NZ_JBHSHF010000006.1"/>
</dbReference>
<dbReference type="PANTHER" id="PTHR31131:SF6">
    <property type="entry name" value="CASTOR ACT DOMAIN-CONTAINING PROTEIN"/>
    <property type="match status" value="1"/>
</dbReference>
<keyword evidence="4" id="KW-1185">Reference proteome</keyword>
<name>A0A1L8QRG0_9ENTE</name>
<dbReference type="InterPro" id="IPR051719">
    <property type="entry name" value="CASTOR_mTORC1"/>
</dbReference>
<accession>A0A1L8QRG0</accession>
<dbReference type="OrthoDB" id="5615858at2"/>
<dbReference type="InterPro" id="IPR027795">
    <property type="entry name" value="CASTOR_ACT_dom"/>
</dbReference>
<proteinExistence type="predicted"/>
<feature type="transmembrane region" description="Helical" evidence="1">
    <location>
        <begin position="73"/>
        <end position="94"/>
    </location>
</feature>
<dbReference type="PANTHER" id="PTHR31131">
    <property type="entry name" value="CHROMOSOME 1, WHOLE GENOME SHOTGUN SEQUENCE"/>
    <property type="match status" value="1"/>
</dbReference>
<dbReference type="Gene3D" id="3.30.2130.10">
    <property type="entry name" value="VC0802-like"/>
    <property type="match status" value="1"/>
</dbReference>
<dbReference type="SUPFAM" id="SSF55021">
    <property type="entry name" value="ACT-like"/>
    <property type="match status" value="2"/>
</dbReference>
<keyword evidence="1" id="KW-0812">Transmembrane</keyword>
<keyword evidence="1" id="KW-1133">Transmembrane helix</keyword>
<gene>
    <name evidence="3" type="ORF">RU93_GL000353</name>
</gene>